<feature type="transmembrane region" description="Helical" evidence="1">
    <location>
        <begin position="255"/>
        <end position="272"/>
    </location>
</feature>
<organism evidence="2 3">
    <name type="scientific">Parasphingorhabdus marina DSM 22363</name>
    <dbReference type="NCBI Taxonomy" id="1123272"/>
    <lineage>
        <taxon>Bacteria</taxon>
        <taxon>Pseudomonadati</taxon>
        <taxon>Pseudomonadota</taxon>
        <taxon>Alphaproteobacteria</taxon>
        <taxon>Sphingomonadales</taxon>
        <taxon>Sphingomonadaceae</taxon>
        <taxon>Parasphingorhabdus</taxon>
    </lineage>
</organism>
<dbReference type="OrthoDB" id="1082056at2"/>
<feature type="transmembrane region" description="Helical" evidence="1">
    <location>
        <begin position="419"/>
        <end position="439"/>
    </location>
</feature>
<feature type="transmembrane region" description="Helical" evidence="1">
    <location>
        <begin position="369"/>
        <end position="387"/>
    </location>
</feature>
<evidence type="ECO:0008006" key="4">
    <source>
        <dbReference type="Google" id="ProtNLM"/>
    </source>
</evidence>
<feature type="transmembrane region" description="Helical" evidence="1">
    <location>
        <begin position="393"/>
        <end position="412"/>
    </location>
</feature>
<feature type="transmembrane region" description="Helical" evidence="1">
    <location>
        <begin position="12"/>
        <end position="30"/>
    </location>
</feature>
<dbReference type="AlphaFoldDB" id="A0A1N6CZC2"/>
<reference evidence="3" key="1">
    <citation type="submission" date="2016-11" db="EMBL/GenBank/DDBJ databases">
        <authorList>
            <person name="Varghese N."/>
            <person name="Submissions S."/>
        </authorList>
    </citation>
    <scope>NUCLEOTIDE SEQUENCE [LARGE SCALE GENOMIC DNA]</scope>
    <source>
        <strain evidence="3">DSM 22363</strain>
    </source>
</reference>
<feature type="transmembrane region" description="Helical" evidence="1">
    <location>
        <begin position="77"/>
        <end position="94"/>
    </location>
</feature>
<accession>A0A1N6CZC2</accession>
<keyword evidence="1" id="KW-1133">Transmembrane helix</keyword>
<feature type="transmembrane region" description="Helical" evidence="1">
    <location>
        <begin position="338"/>
        <end position="357"/>
    </location>
</feature>
<feature type="transmembrane region" description="Helical" evidence="1">
    <location>
        <begin position="221"/>
        <end position="243"/>
    </location>
</feature>
<name>A0A1N6CZC2_9SPHN</name>
<dbReference type="RefSeq" id="WP_074204236.1">
    <property type="nucleotide sequence ID" value="NZ_FSQW01000001.1"/>
</dbReference>
<feature type="transmembrane region" description="Helical" evidence="1">
    <location>
        <begin position="125"/>
        <end position="145"/>
    </location>
</feature>
<keyword evidence="1" id="KW-0812">Transmembrane</keyword>
<evidence type="ECO:0000313" key="3">
    <source>
        <dbReference type="Proteomes" id="UP000185192"/>
    </source>
</evidence>
<dbReference type="EMBL" id="FSQW01000001">
    <property type="protein sequence ID" value="SIN63862.1"/>
    <property type="molecule type" value="Genomic_DNA"/>
</dbReference>
<protein>
    <recommendedName>
        <fullName evidence="4">4-amino-4-deoxy-L-arabinose transferase</fullName>
    </recommendedName>
</protein>
<feature type="transmembrane region" description="Helical" evidence="1">
    <location>
        <begin position="279"/>
        <end position="301"/>
    </location>
</feature>
<feature type="transmembrane region" description="Helical" evidence="1">
    <location>
        <begin position="101"/>
        <end position="119"/>
    </location>
</feature>
<dbReference type="Proteomes" id="UP000185192">
    <property type="component" value="Unassembled WGS sequence"/>
</dbReference>
<dbReference type="STRING" id="1123272.SAMN02745824_1305"/>
<gene>
    <name evidence="2" type="ORF">SAMN02745824_1305</name>
</gene>
<keyword evidence="3" id="KW-1185">Reference proteome</keyword>
<keyword evidence="1" id="KW-0472">Membrane</keyword>
<feature type="transmembrane region" description="Helical" evidence="1">
    <location>
        <begin position="157"/>
        <end position="173"/>
    </location>
</feature>
<sequence length="593" mass="65022">MIAKWVGRFPVFWIWLAVCTVLVLVSWGQIQTGIGWGPDDQLRQVQLRDWLAGQSWFDTTQYRIGEPDSQPMHWPRWNEVPLALVILLLSPVLGTGTGETVAMTAVPLIALGLAIWLVAKISSQLFDRPVALLAAALTATAVPVVMQLRPMRIDHHGWQIVMALLVLWTMFWPDRRRGGIAMGAALALWLSISLEGLPLSVAFVALLAWRWVISLDEGKRLFWTLLSFLVTSGGLFLASQGFISTIVNYCDAVSPGHLVACLAGGAIVLPAIHLAPQAVAARVIALGLAGAAALGVFYLSAPQCTTGAFSSLDPLVRDYWLVSVREGLPIWVQPWKTSMTLLGGAILVGLLSLVYIALRRRREFDQEKLILLAYAFLWALAVSLLVQRASAVAAAYALPFMAWAVHQAFVAARKVRSPLVRILATASVVFLIMPGPLAISVINSFGNEPASDGAEASGTTPLCDSAESLARLSILPRSNIVAPFDFGPEILLLTDHNVLATSHHRNSSAMSDQIRLFISTPAEARTILESRSIGYIVTCPDEDELQIYRERNPESFVADLLSDKSPDWLHPVHIRDSQLQVWRIVRKELRNDP</sequence>
<feature type="transmembrane region" description="Helical" evidence="1">
    <location>
        <begin position="179"/>
        <end position="209"/>
    </location>
</feature>
<evidence type="ECO:0000256" key="1">
    <source>
        <dbReference type="SAM" id="Phobius"/>
    </source>
</evidence>
<evidence type="ECO:0000313" key="2">
    <source>
        <dbReference type="EMBL" id="SIN63862.1"/>
    </source>
</evidence>
<proteinExistence type="predicted"/>